<evidence type="ECO:0000313" key="2">
    <source>
        <dbReference type="EMBL" id="GCD54018.1"/>
    </source>
</evidence>
<evidence type="ECO:0000313" key="3">
    <source>
        <dbReference type="Proteomes" id="UP000287300"/>
    </source>
</evidence>
<reference evidence="2 3" key="1">
    <citation type="submission" date="2016-06" db="EMBL/GenBank/DDBJ databases">
        <title>Acetobacter pasteurianus NBRC 3188 whole genome sequencing project.</title>
        <authorList>
            <person name="Matsutani M."/>
            <person name="Shiwa Y."/>
            <person name="Okamoto-Kainuma A."/>
            <person name="Ishikawa M."/>
            <person name="Koizumi Y."/>
            <person name="Yoshikawa H."/>
            <person name="Yakushi T."/>
            <person name="Matsushita K."/>
        </authorList>
    </citation>
    <scope>NUCLEOTIDE SEQUENCE [LARGE SCALE GENOMIC DNA]</scope>
    <source>
        <strain evidence="2 3">NBRC 3188</strain>
    </source>
</reference>
<dbReference type="AlphaFoldDB" id="A0A401WXF2"/>
<dbReference type="EMBL" id="BDES01000073">
    <property type="protein sequence ID" value="GCD54018.1"/>
    <property type="molecule type" value="Genomic_DNA"/>
</dbReference>
<dbReference type="RefSeq" id="WP_124296372.1">
    <property type="nucleotide sequence ID" value="NZ_BDES01000073.1"/>
</dbReference>
<accession>A0A401WXF2</accession>
<evidence type="ECO:0000256" key="1">
    <source>
        <dbReference type="SAM" id="MobiDB-lite"/>
    </source>
</evidence>
<gene>
    <name evidence="2" type="ORF">NBRC3188_2715</name>
</gene>
<feature type="compositionally biased region" description="Polar residues" evidence="1">
    <location>
        <begin position="45"/>
        <end position="55"/>
    </location>
</feature>
<comment type="caution">
    <text evidence="2">The sequence shown here is derived from an EMBL/GenBank/DDBJ whole genome shotgun (WGS) entry which is preliminary data.</text>
</comment>
<protein>
    <submittedName>
        <fullName evidence="2">Uncharacterized protein</fullName>
    </submittedName>
</protein>
<feature type="region of interest" description="Disordered" evidence="1">
    <location>
        <begin position="45"/>
        <end position="65"/>
    </location>
</feature>
<name>A0A401WXF2_ACEPA</name>
<organism evidence="2 3">
    <name type="scientific">Acetobacter pasteurianus NBRC 3188</name>
    <dbReference type="NCBI Taxonomy" id="1226663"/>
    <lineage>
        <taxon>Bacteria</taxon>
        <taxon>Pseudomonadati</taxon>
        <taxon>Pseudomonadota</taxon>
        <taxon>Alphaproteobacteria</taxon>
        <taxon>Acetobacterales</taxon>
        <taxon>Acetobacteraceae</taxon>
        <taxon>Acetobacter</taxon>
    </lineage>
</organism>
<sequence length="113" mass="12578">MSTKLIFIPPVSGWTEPYSGTVPQQRSLPVFEPVIVSHVKQKQAIITPQNPSNESRTQEESSVRISNLASQHVITQQNQPPIELTDSNIRDDVTHSGKVSIFLEDAADLQIPY</sequence>
<proteinExistence type="predicted"/>
<dbReference type="Proteomes" id="UP000287300">
    <property type="component" value="Unassembled WGS sequence"/>
</dbReference>